<dbReference type="Gene3D" id="3.40.50.150">
    <property type="entry name" value="Vaccinia Virus protein VP39"/>
    <property type="match status" value="1"/>
</dbReference>
<dbReference type="EMBL" id="JAACJM010000033">
    <property type="protein sequence ID" value="KAF5364475.1"/>
    <property type="molecule type" value="Genomic_DNA"/>
</dbReference>
<proteinExistence type="predicted"/>
<evidence type="ECO:0000313" key="1">
    <source>
        <dbReference type="EMBL" id="KAF5364475.1"/>
    </source>
</evidence>
<gene>
    <name evidence="1" type="ORF">D9758_010663</name>
</gene>
<accession>A0A8H5LNT8</accession>
<comment type="caution">
    <text evidence="1">The sequence shown here is derived from an EMBL/GenBank/DDBJ whole genome shotgun (WGS) entry which is preliminary data.</text>
</comment>
<protein>
    <recommendedName>
        <fullName evidence="3">Methyltransferase domain-containing protein</fullName>
    </recommendedName>
</protein>
<name>A0A8H5LNT8_9AGAR</name>
<dbReference type="InterPro" id="IPR029063">
    <property type="entry name" value="SAM-dependent_MTases_sf"/>
</dbReference>
<dbReference type="SUPFAM" id="SSF53335">
    <property type="entry name" value="S-adenosyl-L-methionine-dependent methyltransferases"/>
    <property type="match status" value="1"/>
</dbReference>
<organism evidence="1 2">
    <name type="scientific">Tetrapyrgos nigripes</name>
    <dbReference type="NCBI Taxonomy" id="182062"/>
    <lineage>
        <taxon>Eukaryota</taxon>
        <taxon>Fungi</taxon>
        <taxon>Dikarya</taxon>
        <taxon>Basidiomycota</taxon>
        <taxon>Agaricomycotina</taxon>
        <taxon>Agaricomycetes</taxon>
        <taxon>Agaricomycetidae</taxon>
        <taxon>Agaricales</taxon>
        <taxon>Marasmiineae</taxon>
        <taxon>Marasmiaceae</taxon>
        <taxon>Tetrapyrgos</taxon>
    </lineage>
</organism>
<dbReference type="OrthoDB" id="2013972at2759"/>
<keyword evidence="2" id="KW-1185">Reference proteome</keyword>
<evidence type="ECO:0000313" key="2">
    <source>
        <dbReference type="Proteomes" id="UP000559256"/>
    </source>
</evidence>
<dbReference type="CDD" id="cd02440">
    <property type="entry name" value="AdoMet_MTases"/>
    <property type="match status" value="1"/>
</dbReference>
<sequence>MMTSISPPLLVTDGSGIPIPLNPLSSNAIARRLGPGGLMSKMYGMGETLIKPIEDRVTRAFRMGPRSAADAIAEIFEKDCDSVLNSLYDFHKGMPNESPRDIRKLEHLCRKLIRYADQRKTNLTLLQTFECIIMLVTKYPGIRCMLLHANKPDVKEWKAKEEELERLLRDLYPHRDVEEQRCLFFKNFALVAISCTTVSAIIEQTSPCVLGRASEQYCTIQQLLNFCGDSQGSEGAFLGYLAVRFLAKILQRPTFWKMLPNTGPDANQVYIAKKMCERALVLVEDITSSDNQRIAVDDVDVEGTDDFLRTLLAGLYDWVRDSWKHLQCSDEPVAEFFRTFKKLVTVLQSASSELKNLLPFSTKQATALEFAVGIEDISSDEEVETGVSSATSSLSSLSLTSKSSSNEGDSVIAPAVSSFGSTYPLPCDGQEIQRLDAQHTLGDVDEDDIPNYFIERDDRVFHADPKSPYPLPCDGWEIQRLDTQHSLLREIHGHNYIFPDIVQAVLAHDVEGKIVVDLAHGTGRWTLEMGEEFPHVQFYGLEIVPMTNRDHLDNVQFELDSEISQGTRFEDASVTMVHARTTDMTVRNYYQSIIIEAARILRRRGLFLAGEWAVYPTFVENAPHPDPAQMALVQYFTILTNCLTNRGITPVAHNLAGLVASSNLFAVHRRDMWVPIGPWDPARQNFGNKMRIIITRLMSSTKPLLLQASGMTSDQIDQLFAASNTEMISTPGLAIVFHSICAERL</sequence>
<dbReference type="Proteomes" id="UP000559256">
    <property type="component" value="Unassembled WGS sequence"/>
</dbReference>
<evidence type="ECO:0008006" key="3">
    <source>
        <dbReference type="Google" id="ProtNLM"/>
    </source>
</evidence>
<dbReference type="AlphaFoldDB" id="A0A8H5LNT8"/>
<reference evidence="1 2" key="1">
    <citation type="journal article" date="2020" name="ISME J.">
        <title>Uncovering the hidden diversity of litter-decomposition mechanisms in mushroom-forming fungi.</title>
        <authorList>
            <person name="Floudas D."/>
            <person name="Bentzer J."/>
            <person name="Ahren D."/>
            <person name="Johansson T."/>
            <person name="Persson P."/>
            <person name="Tunlid A."/>
        </authorList>
    </citation>
    <scope>NUCLEOTIDE SEQUENCE [LARGE SCALE GENOMIC DNA]</scope>
    <source>
        <strain evidence="1 2">CBS 291.85</strain>
    </source>
</reference>